<name>A0A7R9I5N4_9NEOP</name>
<dbReference type="Gene3D" id="2.30.29.30">
    <property type="entry name" value="Pleckstrin-homology domain (PH domain)/Phosphotyrosine-binding domain (PTB)"/>
    <property type="match status" value="1"/>
</dbReference>
<organism evidence="4">
    <name type="scientific">Timema bartmani</name>
    <dbReference type="NCBI Taxonomy" id="61472"/>
    <lineage>
        <taxon>Eukaryota</taxon>
        <taxon>Metazoa</taxon>
        <taxon>Ecdysozoa</taxon>
        <taxon>Arthropoda</taxon>
        <taxon>Hexapoda</taxon>
        <taxon>Insecta</taxon>
        <taxon>Pterygota</taxon>
        <taxon>Neoptera</taxon>
        <taxon>Polyneoptera</taxon>
        <taxon>Phasmatodea</taxon>
        <taxon>Timematodea</taxon>
        <taxon>Timematoidea</taxon>
        <taxon>Timematidae</taxon>
        <taxon>Timema</taxon>
    </lineage>
</organism>
<dbReference type="InterPro" id="IPR016024">
    <property type="entry name" value="ARM-type_fold"/>
</dbReference>
<feature type="domain" description="ELMO armadillo-like helical" evidence="2">
    <location>
        <begin position="240"/>
        <end position="392"/>
    </location>
</feature>
<feature type="domain" description="PH" evidence="3">
    <location>
        <begin position="694"/>
        <end position="819"/>
    </location>
</feature>
<dbReference type="InterPro" id="IPR011989">
    <property type="entry name" value="ARM-like"/>
</dbReference>
<dbReference type="Gene3D" id="1.25.10.10">
    <property type="entry name" value="Leucine-rich Repeat Variant"/>
    <property type="match status" value="1"/>
</dbReference>
<gene>
    <name evidence="4" type="ORF">TBIB3V08_LOCUS10602</name>
</gene>
<dbReference type="Pfam" id="PF16457">
    <property type="entry name" value="PH_12"/>
    <property type="match status" value="1"/>
</dbReference>
<dbReference type="Gene3D" id="6.10.250.810">
    <property type="match status" value="1"/>
</dbReference>
<protein>
    <submittedName>
        <fullName evidence="4">Uncharacterized protein</fullName>
    </submittedName>
</protein>
<reference evidence="4" key="1">
    <citation type="submission" date="2020-11" db="EMBL/GenBank/DDBJ databases">
        <authorList>
            <person name="Tran Van P."/>
        </authorList>
    </citation>
    <scope>NUCLEOTIDE SEQUENCE</scope>
</reference>
<dbReference type="SUPFAM" id="SSF48371">
    <property type="entry name" value="ARM repeat"/>
    <property type="match status" value="1"/>
</dbReference>
<dbReference type="GO" id="GO:0005886">
    <property type="term" value="C:plasma membrane"/>
    <property type="evidence" value="ECO:0007669"/>
    <property type="project" value="TreeGrafter"/>
</dbReference>
<dbReference type="Pfam" id="PF11841">
    <property type="entry name" value="ELMO_ARM"/>
    <property type="match status" value="1"/>
</dbReference>
<evidence type="ECO:0000259" key="3">
    <source>
        <dbReference type="Pfam" id="PF16457"/>
    </source>
</evidence>
<evidence type="ECO:0000259" key="2">
    <source>
        <dbReference type="Pfam" id="PF11841"/>
    </source>
</evidence>
<feature type="region of interest" description="Disordered" evidence="1">
    <location>
        <begin position="852"/>
        <end position="873"/>
    </location>
</feature>
<dbReference type="InterPro" id="IPR050868">
    <property type="entry name" value="ELMO_domain-containing"/>
</dbReference>
<dbReference type="PANTHER" id="PTHR12771">
    <property type="entry name" value="ENGULFMENT AND CELL MOTILITY"/>
    <property type="match status" value="1"/>
</dbReference>
<accession>A0A7R9I5N4</accession>
<dbReference type="GO" id="GO:0048870">
    <property type="term" value="P:cell motility"/>
    <property type="evidence" value="ECO:0007669"/>
    <property type="project" value="TreeGrafter"/>
</dbReference>
<dbReference type="SUPFAM" id="SSF50729">
    <property type="entry name" value="PH domain-like"/>
    <property type="match status" value="1"/>
</dbReference>
<dbReference type="EMBL" id="OD569833">
    <property type="protein sequence ID" value="CAD7448315.1"/>
    <property type="molecule type" value="Genomic_DNA"/>
</dbReference>
<proteinExistence type="predicted"/>
<dbReference type="PANTHER" id="PTHR12771:SF56">
    <property type="entry name" value="CED-12"/>
    <property type="match status" value="1"/>
</dbReference>
<evidence type="ECO:0000313" key="4">
    <source>
        <dbReference type="EMBL" id="CAD7448315.1"/>
    </source>
</evidence>
<dbReference type="InterPro" id="IPR011993">
    <property type="entry name" value="PH-like_dom_sf"/>
</dbReference>
<dbReference type="AlphaFoldDB" id="A0A7R9I5N4"/>
<sequence length="873" mass="98880">MEHSPGCNLLVMAQSDMENSPGCNLLVMAQSGMEHSPGCNLLVMAQSGDGVSSKEIVSVAVEVSSRKELKKFPTNQPLHDIVKQLCEEFQLPYETEKYSLQLTEAERNSQRNKYLTEDNRDQIKDGCILKLVFSPREMVSSRALTRGMVSNRAPTRGMASSRALTRGMVSNRAPTRGMVSNRAPTRGMASNRALTRGMVSNRTLTHEMVKMFLPKILSQDEDKRTWALEKLALLSHDAVFLSEFVSAEGVPALTSLVCEPSLTAQHASCCLKTLLGILSRRLVTTVDEAAIKRIVQYVMADSPLETELIEDSLAILRAVVTNRKSGDEGSSCVERKLGVPDVIHHLWNRDNPCIQQNTVGLINALAGGTRGERILQYMVAARYRDTIHKNIILNPPVSEGMAHELYVYQTLILNLREAKLRTPVDATGMDQKLVEDLNSLVVHAEKDIRRYSVNIFASADPQTTEELQGSNKTVSMMELDNSTPMMGGKQPRKLIYHRSKSTPEFESQNYAMDFSSGIFCQLTVEFMLYFAQRYMKTFVRVMLEEVTLGHSFSAVCDRVTRLVCEAVGLGRPPRKEGRLYQPLVFQPNLGVHFLEEVFCRTVLLLGRTRRDMKARTAEDEEKVFTVLRRQLLEALATKAESVTKLDEALRKVTYGRVSELWELEREKKERHLLESCLPILELRSNRTPDMVQLIKEQRLEMLMEGHKFPVINQRGQKEKKKWRLVYLTNNHKLIHYGDCSEQGKFLNRFQKIQVSNVTNLVTGKKCPHVKDFRKHKLEQEILDLSFSLILDCEPHSLDLVAPNQAIFDCWVDGFNALLGRDMTSNAMMDDLKVLLDMEVRLLLLDIEGIQIPNKPPPVPQPPPNYHFHDESNA</sequence>
<feature type="compositionally biased region" description="Pro residues" evidence="1">
    <location>
        <begin position="853"/>
        <end position="864"/>
    </location>
</feature>
<dbReference type="InterPro" id="IPR001849">
    <property type="entry name" value="PH_domain"/>
</dbReference>
<evidence type="ECO:0000256" key="1">
    <source>
        <dbReference type="SAM" id="MobiDB-lite"/>
    </source>
</evidence>
<dbReference type="InterPro" id="IPR024574">
    <property type="entry name" value="ELMO_ARM"/>
</dbReference>
<dbReference type="GO" id="GO:0007015">
    <property type="term" value="P:actin filament organization"/>
    <property type="evidence" value="ECO:0007669"/>
    <property type="project" value="TreeGrafter"/>
</dbReference>